<name>A0A1I1HR19_9RHOB</name>
<dbReference type="Pfam" id="PF02613">
    <property type="entry name" value="Nitrate_red_del"/>
    <property type="match status" value="1"/>
</dbReference>
<feature type="compositionally biased region" description="Basic and acidic residues" evidence="1">
    <location>
        <begin position="230"/>
        <end position="244"/>
    </location>
</feature>
<dbReference type="RefSeq" id="WP_093360217.1">
    <property type="nucleotide sequence ID" value="NZ_FOLG01000003.1"/>
</dbReference>
<organism evidence="2 3">
    <name type="scientific">Tropicimonas isoalkanivorans</name>
    <dbReference type="NCBI Taxonomy" id="441112"/>
    <lineage>
        <taxon>Bacteria</taxon>
        <taxon>Pseudomonadati</taxon>
        <taxon>Pseudomonadota</taxon>
        <taxon>Alphaproteobacteria</taxon>
        <taxon>Rhodobacterales</taxon>
        <taxon>Roseobacteraceae</taxon>
        <taxon>Tropicimonas</taxon>
    </lineage>
</organism>
<sequence length="251" mass="27497">MSVLAPPPVPHGESAERAHAKETVWRLGALAFGHPIPSFQEALQTGAFHAAFDEAWSALTGRRWPREMPSESFAALESGYIAAFEHGPGGKRLASLLAGEHEEMLGGLARPAYMLNVAAFYRHFGLKQATEDEGRVDEPDHVACLLEFMAVLAHLEAQAIAVGKSPDPLRRAQRDFLSRYVAPLLALIGTSIQRPLDPVLDPTIARLIRDLHGLAELQIAELEARVGPYRRPDGPRQTPARDEAINQNLWG</sequence>
<dbReference type="Proteomes" id="UP000198728">
    <property type="component" value="Unassembled WGS sequence"/>
</dbReference>
<dbReference type="NCBIfam" id="TIGR03482">
    <property type="entry name" value="DMSO_red_II_cha"/>
    <property type="match status" value="1"/>
</dbReference>
<dbReference type="STRING" id="441112.SAMN04488094_103250"/>
<accession>A0A1I1HR19</accession>
<proteinExistence type="predicted"/>
<gene>
    <name evidence="2" type="ORF">SAMN04488094_103250</name>
</gene>
<dbReference type="Gene3D" id="1.10.3480.10">
    <property type="entry name" value="TorD-like"/>
    <property type="match status" value="1"/>
</dbReference>
<evidence type="ECO:0000256" key="1">
    <source>
        <dbReference type="SAM" id="MobiDB-lite"/>
    </source>
</evidence>
<dbReference type="EMBL" id="FOLG01000003">
    <property type="protein sequence ID" value="SFC26255.1"/>
    <property type="molecule type" value="Genomic_DNA"/>
</dbReference>
<reference evidence="2 3" key="1">
    <citation type="submission" date="2016-10" db="EMBL/GenBank/DDBJ databases">
        <authorList>
            <person name="de Groot N.N."/>
        </authorList>
    </citation>
    <scope>NUCLEOTIDE SEQUENCE [LARGE SCALE GENOMIC DNA]</scope>
    <source>
        <strain evidence="2 3">DSM 19548</strain>
    </source>
</reference>
<dbReference type="OrthoDB" id="7849731at2"/>
<dbReference type="InterPro" id="IPR020945">
    <property type="entry name" value="DMSO/NO3_reduct_chaperone"/>
</dbReference>
<protein>
    <submittedName>
        <fullName evidence="2">DMSO reductase family type II enzyme chaperone</fullName>
    </submittedName>
</protein>
<feature type="region of interest" description="Disordered" evidence="1">
    <location>
        <begin position="228"/>
        <end position="251"/>
    </location>
</feature>
<evidence type="ECO:0000313" key="2">
    <source>
        <dbReference type="EMBL" id="SFC26255.1"/>
    </source>
</evidence>
<dbReference type="InterPro" id="IPR017843">
    <property type="entry name" value="DMSO_Rdtase_II_chaperone"/>
</dbReference>
<dbReference type="InterPro" id="IPR036411">
    <property type="entry name" value="TorD-like_sf"/>
</dbReference>
<keyword evidence="3" id="KW-1185">Reference proteome</keyword>
<dbReference type="AlphaFoldDB" id="A0A1I1HR19"/>
<evidence type="ECO:0000313" key="3">
    <source>
        <dbReference type="Proteomes" id="UP000198728"/>
    </source>
</evidence>
<dbReference type="SUPFAM" id="SSF89155">
    <property type="entry name" value="TorD-like"/>
    <property type="match status" value="1"/>
</dbReference>